<evidence type="ECO:0000313" key="2">
    <source>
        <dbReference type="Proteomes" id="UP000050421"/>
    </source>
</evidence>
<protein>
    <submittedName>
        <fullName evidence="1">Uncharacterized protein</fullName>
    </submittedName>
</protein>
<proteinExistence type="predicted"/>
<organism evidence="1 2">
    <name type="scientific">Algoriphagus marincola HL-49</name>
    <dbReference type="NCBI Taxonomy" id="1305737"/>
    <lineage>
        <taxon>Bacteria</taxon>
        <taxon>Pseudomonadati</taxon>
        <taxon>Bacteroidota</taxon>
        <taxon>Cytophagia</taxon>
        <taxon>Cytophagales</taxon>
        <taxon>Cyclobacteriaceae</taxon>
        <taxon>Algoriphagus</taxon>
    </lineage>
</organism>
<gene>
    <name evidence="1" type="ORF">HLUCCX10_07075</name>
</gene>
<accession>A0A0P7YA81</accession>
<dbReference type="Proteomes" id="UP000050421">
    <property type="component" value="Unassembled WGS sequence"/>
</dbReference>
<dbReference type="PATRIC" id="fig|1305737.6.peg.2058"/>
<reference evidence="1 2" key="1">
    <citation type="submission" date="2015-09" db="EMBL/GenBank/DDBJ databases">
        <title>Identification and resolution of microdiversity through metagenomic sequencing of parallel consortia.</title>
        <authorList>
            <person name="Nelson W.C."/>
            <person name="Romine M.F."/>
            <person name="Lindemann S.R."/>
        </authorList>
    </citation>
    <scope>NUCLEOTIDE SEQUENCE [LARGE SCALE GENOMIC DNA]</scope>
    <source>
        <strain evidence="1">HL-49</strain>
    </source>
</reference>
<dbReference type="EMBL" id="LJXT01000034">
    <property type="protein sequence ID" value="KPQ17047.1"/>
    <property type="molecule type" value="Genomic_DNA"/>
</dbReference>
<comment type="caution">
    <text evidence="1">The sequence shown here is derived from an EMBL/GenBank/DDBJ whole genome shotgun (WGS) entry which is preliminary data.</text>
</comment>
<dbReference type="OrthoDB" id="827416at2"/>
<name>A0A0P7YA81_9BACT</name>
<sequence length="56" mass="6484">MEPGIINKALKQLCIVESKPISEVVQYLKLRYQIDADEMILKKRLEKILNQEQAVA</sequence>
<dbReference type="AlphaFoldDB" id="A0A0P7YA81"/>
<evidence type="ECO:0000313" key="1">
    <source>
        <dbReference type="EMBL" id="KPQ17047.1"/>
    </source>
</evidence>